<organism evidence="1 2">
    <name type="scientific">Dentiscutata heterogama</name>
    <dbReference type="NCBI Taxonomy" id="1316150"/>
    <lineage>
        <taxon>Eukaryota</taxon>
        <taxon>Fungi</taxon>
        <taxon>Fungi incertae sedis</taxon>
        <taxon>Mucoromycota</taxon>
        <taxon>Glomeromycotina</taxon>
        <taxon>Glomeromycetes</taxon>
        <taxon>Diversisporales</taxon>
        <taxon>Gigasporaceae</taxon>
        <taxon>Dentiscutata</taxon>
    </lineage>
</organism>
<evidence type="ECO:0000313" key="1">
    <source>
        <dbReference type="EMBL" id="CAG8443557.1"/>
    </source>
</evidence>
<name>A0ACA9JZ75_9GLOM</name>
<protein>
    <submittedName>
        <fullName evidence="1">7308_t:CDS:1</fullName>
    </submittedName>
</protein>
<dbReference type="EMBL" id="CAJVPU010000201">
    <property type="protein sequence ID" value="CAG8443557.1"/>
    <property type="molecule type" value="Genomic_DNA"/>
</dbReference>
<gene>
    <name evidence="1" type="ORF">DHETER_LOCUS421</name>
</gene>
<reference evidence="1" key="1">
    <citation type="submission" date="2021-06" db="EMBL/GenBank/DDBJ databases">
        <authorList>
            <person name="Kallberg Y."/>
            <person name="Tangrot J."/>
            <person name="Rosling A."/>
        </authorList>
    </citation>
    <scope>NUCLEOTIDE SEQUENCE</scope>
    <source>
        <strain evidence="1">IL203A</strain>
    </source>
</reference>
<sequence>NESDNEYDDSKVLKGKPSYSEAKYPVVNVFNFGPRTLRFVSAQMVAGIAVSIPDPGAVITSGTSKGNMARLVFKQNDWSINPRGPEVNIIFKGKKGNFNLYAQQNYAFLMAGDVNARASYSGFGNGRFTIFKMKVDLIMEMVVLNLNYLKSCKSIAIIQINIFRLFS</sequence>
<dbReference type="Proteomes" id="UP000789702">
    <property type="component" value="Unassembled WGS sequence"/>
</dbReference>
<evidence type="ECO:0000313" key="2">
    <source>
        <dbReference type="Proteomes" id="UP000789702"/>
    </source>
</evidence>
<feature type="non-terminal residue" evidence="1">
    <location>
        <position position="1"/>
    </location>
</feature>
<accession>A0ACA9JZ75</accession>
<comment type="caution">
    <text evidence="1">The sequence shown here is derived from an EMBL/GenBank/DDBJ whole genome shotgun (WGS) entry which is preliminary data.</text>
</comment>
<proteinExistence type="predicted"/>
<keyword evidence="2" id="KW-1185">Reference proteome</keyword>